<proteinExistence type="predicted"/>
<comment type="caution">
    <text evidence="1">The sequence shown here is derived from an EMBL/GenBank/DDBJ whole genome shotgun (WGS) entry which is preliminary data.</text>
</comment>
<organism evidence="1 2">
    <name type="scientific">Entomophthora muscae</name>
    <dbReference type="NCBI Taxonomy" id="34485"/>
    <lineage>
        <taxon>Eukaryota</taxon>
        <taxon>Fungi</taxon>
        <taxon>Fungi incertae sedis</taxon>
        <taxon>Zoopagomycota</taxon>
        <taxon>Entomophthoromycotina</taxon>
        <taxon>Entomophthoromycetes</taxon>
        <taxon>Entomophthorales</taxon>
        <taxon>Entomophthoraceae</taxon>
        <taxon>Entomophthora</taxon>
    </lineage>
</organism>
<feature type="non-terminal residue" evidence="1">
    <location>
        <position position="1"/>
    </location>
</feature>
<evidence type="ECO:0000313" key="2">
    <source>
        <dbReference type="Proteomes" id="UP001165960"/>
    </source>
</evidence>
<name>A0ACC2SD92_9FUNG</name>
<gene>
    <name evidence="1" type="ORF">DSO57_1032332</name>
</gene>
<sequence length="192" mass="21850">TIRQPPPLETNLPDPFQALYCPPGAPFEPVHFTKYPPNPAYAEYDLETILIADPLARTRETEYIGRKEKRIEVLLLLFKDKYNYLPTYFVPMTLPLTPQPNRPIDPPTAAETMFTQLFGVLYINLMHPSYDGHYPLAQPYSVLSQPLPPPMPGFLTNVHHDIFLGLSLLEFVQLLKESIKLTAKGLLSSRCN</sequence>
<evidence type="ECO:0000313" key="1">
    <source>
        <dbReference type="EMBL" id="KAJ9060295.1"/>
    </source>
</evidence>
<accession>A0ACC2SD92</accession>
<reference evidence="1" key="1">
    <citation type="submission" date="2022-04" db="EMBL/GenBank/DDBJ databases">
        <title>Genome of the entomopathogenic fungus Entomophthora muscae.</title>
        <authorList>
            <person name="Elya C."/>
            <person name="Lovett B.R."/>
            <person name="Lee E."/>
            <person name="Macias A.M."/>
            <person name="Hajek A.E."/>
            <person name="De Bivort B.L."/>
            <person name="Kasson M.T."/>
            <person name="De Fine Licht H.H."/>
            <person name="Stajich J.E."/>
        </authorList>
    </citation>
    <scope>NUCLEOTIDE SEQUENCE</scope>
    <source>
        <strain evidence="1">Berkeley</strain>
    </source>
</reference>
<protein>
    <submittedName>
        <fullName evidence="1">Uncharacterized protein</fullName>
    </submittedName>
</protein>
<dbReference type="EMBL" id="QTSX02005212">
    <property type="protein sequence ID" value="KAJ9060295.1"/>
    <property type="molecule type" value="Genomic_DNA"/>
</dbReference>
<dbReference type="Proteomes" id="UP001165960">
    <property type="component" value="Unassembled WGS sequence"/>
</dbReference>
<keyword evidence="2" id="KW-1185">Reference proteome</keyword>